<dbReference type="EMBL" id="POTX01000028">
    <property type="protein sequence ID" value="PZF99159.1"/>
    <property type="molecule type" value="Genomic_DNA"/>
</dbReference>
<protein>
    <submittedName>
        <fullName evidence="1">Uncharacterized protein</fullName>
    </submittedName>
</protein>
<dbReference type="OrthoDB" id="3373619at2"/>
<organism evidence="1 2">
    <name type="scientific">Micromonospora endophytica</name>
    <dbReference type="NCBI Taxonomy" id="515350"/>
    <lineage>
        <taxon>Bacteria</taxon>
        <taxon>Bacillati</taxon>
        <taxon>Actinomycetota</taxon>
        <taxon>Actinomycetes</taxon>
        <taxon>Micromonosporales</taxon>
        <taxon>Micromonosporaceae</taxon>
        <taxon>Micromonospora</taxon>
    </lineage>
</organism>
<accession>A0A2W2DEH1</accession>
<evidence type="ECO:0000313" key="1">
    <source>
        <dbReference type="EMBL" id="PZF99159.1"/>
    </source>
</evidence>
<name>A0A2W2DEH1_9ACTN</name>
<reference evidence="1 2" key="1">
    <citation type="submission" date="2018-01" db="EMBL/GenBank/DDBJ databases">
        <title>Draft genome sequence of Jishengella endophytica.</title>
        <authorList>
            <person name="Sahin N."/>
            <person name="Ay H."/>
            <person name="Saygin H."/>
        </authorList>
    </citation>
    <scope>NUCLEOTIDE SEQUENCE [LARGE SCALE GENOMIC DNA]</scope>
    <source>
        <strain evidence="1 2">DSM 45430</strain>
    </source>
</reference>
<keyword evidence="2" id="KW-1185">Reference proteome</keyword>
<evidence type="ECO:0000313" key="2">
    <source>
        <dbReference type="Proteomes" id="UP000248627"/>
    </source>
</evidence>
<dbReference type="RefSeq" id="WP_111242377.1">
    <property type="nucleotide sequence ID" value="NZ_AP023358.1"/>
</dbReference>
<gene>
    <name evidence="1" type="ORF">C1I93_06730</name>
</gene>
<proteinExistence type="predicted"/>
<comment type="caution">
    <text evidence="1">The sequence shown here is derived from an EMBL/GenBank/DDBJ whole genome shotgun (WGS) entry which is preliminary data.</text>
</comment>
<dbReference type="AlphaFoldDB" id="A0A2W2DEH1"/>
<dbReference type="Proteomes" id="UP000248627">
    <property type="component" value="Unassembled WGS sequence"/>
</dbReference>
<sequence>MEIPKVYFVRGDNSNTIAAKVEVKDDPTVVEVEQVDPGEWQPVGVGQLRGDALLLELRFPIAS</sequence>